<dbReference type="InterPro" id="IPR036390">
    <property type="entry name" value="WH_DNA-bd_sf"/>
</dbReference>
<feature type="domain" description="HTH marR-type" evidence="4">
    <location>
        <begin position="29"/>
        <end position="164"/>
    </location>
</feature>
<dbReference type="PANTHER" id="PTHR42756:SF1">
    <property type="entry name" value="TRANSCRIPTIONAL REPRESSOR OF EMRAB OPERON"/>
    <property type="match status" value="1"/>
</dbReference>
<gene>
    <name evidence="5" type="ORF">GL263_22370</name>
</gene>
<accession>A0ABR6ELR2</accession>
<comment type="caution">
    <text evidence="5">The sequence shown here is derived from an EMBL/GenBank/DDBJ whole genome shotgun (WGS) entry which is preliminary data.</text>
</comment>
<protein>
    <submittedName>
        <fullName evidence="5">MarR family transcriptional regulator</fullName>
    </submittedName>
</protein>
<organism evidence="5 6">
    <name type="scientific">Streptomyces durbertensis</name>
    <dbReference type="NCBI Taxonomy" id="2448886"/>
    <lineage>
        <taxon>Bacteria</taxon>
        <taxon>Bacillati</taxon>
        <taxon>Actinomycetota</taxon>
        <taxon>Actinomycetes</taxon>
        <taxon>Kitasatosporales</taxon>
        <taxon>Streptomycetaceae</taxon>
        <taxon>Streptomyces</taxon>
    </lineage>
</organism>
<dbReference type="RefSeq" id="WP_182857549.1">
    <property type="nucleotide sequence ID" value="NZ_WMLF01000449.1"/>
</dbReference>
<dbReference type="Gene3D" id="1.10.10.10">
    <property type="entry name" value="Winged helix-like DNA-binding domain superfamily/Winged helix DNA-binding domain"/>
    <property type="match status" value="1"/>
</dbReference>
<dbReference type="Proteomes" id="UP000766698">
    <property type="component" value="Unassembled WGS sequence"/>
</dbReference>
<dbReference type="SUPFAM" id="SSF46785">
    <property type="entry name" value="Winged helix' DNA-binding domain"/>
    <property type="match status" value="1"/>
</dbReference>
<evidence type="ECO:0000256" key="2">
    <source>
        <dbReference type="ARBA" id="ARBA00023125"/>
    </source>
</evidence>
<evidence type="ECO:0000259" key="4">
    <source>
        <dbReference type="PROSITE" id="PS50995"/>
    </source>
</evidence>
<evidence type="ECO:0000313" key="6">
    <source>
        <dbReference type="Proteomes" id="UP000766698"/>
    </source>
</evidence>
<evidence type="ECO:0000313" key="5">
    <source>
        <dbReference type="EMBL" id="MBB1246279.1"/>
    </source>
</evidence>
<dbReference type="PRINTS" id="PR00598">
    <property type="entry name" value="HTHMARR"/>
</dbReference>
<dbReference type="InterPro" id="IPR000835">
    <property type="entry name" value="HTH_MarR-typ"/>
</dbReference>
<dbReference type="SMART" id="SM00347">
    <property type="entry name" value="HTH_MARR"/>
    <property type="match status" value="1"/>
</dbReference>
<reference evidence="6" key="1">
    <citation type="journal article" date="2020" name="Syst. Appl. Microbiol.">
        <title>Streptomyces alkaliterrae sp. nov., isolated from an alkaline soil, and emended descriptions of Streptomyces alkaliphilus, Streptomyces calidiresistens and Streptomyces durbertensis.</title>
        <authorList>
            <person name="Swiecimska M."/>
            <person name="Golinska P."/>
            <person name="Nouioui I."/>
            <person name="Wypij M."/>
            <person name="Rai M."/>
            <person name="Sangal V."/>
            <person name="Goodfellow M."/>
        </authorList>
    </citation>
    <scope>NUCLEOTIDE SEQUENCE [LARGE SCALE GENOMIC DNA]</scope>
    <source>
        <strain evidence="6">DSM 104538</strain>
    </source>
</reference>
<dbReference type="InterPro" id="IPR036388">
    <property type="entry name" value="WH-like_DNA-bd_sf"/>
</dbReference>
<dbReference type="Pfam" id="PF12802">
    <property type="entry name" value="MarR_2"/>
    <property type="match status" value="1"/>
</dbReference>
<dbReference type="PANTHER" id="PTHR42756">
    <property type="entry name" value="TRANSCRIPTIONAL REGULATOR, MARR"/>
    <property type="match status" value="1"/>
</dbReference>
<evidence type="ECO:0000256" key="3">
    <source>
        <dbReference type="ARBA" id="ARBA00023163"/>
    </source>
</evidence>
<keyword evidence="6" id="KW-1185">Reference proteome</keyword>
<evidence type="ECO:0000256" key="1">
    <source>
        <dbReference type="ARBA" id="ARBA00023015"/>
    </source>
</evidence>
<keyword evidence="3" id="KW-0804">Transcription</keyword>
<dbReference type="PROSITE" id="PS50995">
    <property type="entry name" value="HTH_MARR_2"/>
    <property type="match status" value="1"/>
</dbReference>
<dbReference type="EMBL" id="WMLF01000449">
    <property type="protein sequence ID" value="MBB1246279.1"/>
    <property type="molecule type" value="Genomic_DNA"/>
</dbReference>
<keyword evidence="2" id="KW-0238">DNA-binding</keyword>
<keyword evidence="1" id="KW-0805">Transcription regulation</keyword>
<sequence>MAEPSQPQDHVDRVLQQWARERPDLDASPMAVIGRMSRLARIIEAELNQTFARHGLDRSSFDVLATLRRSGPPYRLTPGALMKSSMVTSGAVSQRLDRLQARGLVTRTPNAADRRSMDVALTDEGHALIERALPDHLATEHRLLAGLTDTQRDHLVDALRTLLTTLDHPTGR</sequence>
<name>A0ABR6ELR2_9ACTN</name>
<proteinExistence type="predicted"/>